<reference evidence="1 2" key="2">
    <citation type="submission" date="2018-06" db="EMBL/GenBank/DDBJ databases">
        <title>Metagenomic assembly of (sub)arctic Cyanobacteria and their associated microbiome from non-axenic cultures.</title>
        <authorList>
            <person name="Baurain D."/>
        </authorList>
    </citation>
    <scope>NUCLEOTIDE SEQUENCE [LARGE SCALE GENOMIC DNA]</scope>
    <source>
        <strain evidence="1">ULC066bin1</strain>
    </source>
</reference>
<evidence type="ECO:0000313" key="1">
    <source>
        <dbReference type="EMBL" id="PZO36657.1"/>
    </source>
</evidence>
<gene>
    <name evidence="1" type="ORF">DCF19_20845</name>
</gene>
<proteinExistence type="predicted"/>
<protein>
    <submittedName>
        <fullName evidence="1">Uncharacterized protein</fullName>
    </submittedName>
</protein>
<comment type="caution">
    <text evidence="1">The sequence shown here is derived from an EMBL/GenBank/DDBJ whole genome shotgun (WGS) entry which is preliminary data.</text>
</comment>
<organism evidence="1 2">
    <name type="scientific">Pseudanabaena frigida</name>
    <dbReference type="NCBI Taxonomy" id="945775"/>
    <lineage>
        <taxon>Bacteria</taxon>
        <taxon>Bacillati</taxon>
        <taxon>Cyanobacteriota</taxon>
        <taxon>Cyanophyceae</taxon>
        <taxon>Pseudanabaenales</taxon>
        <taxon>Pseudanabaenaceae</taxon>
        <taxon>Pseudanabaena</taxon>
    </lineage>
</organism>
<sequence>MNANEESSFSLDLQQLASTRIQLHYAIQPLAAIANVYPDPNHRGLGWDEQLGFITHVVIMEKTYTVALDPISLTLEFVTDPDTIISSFALSDRALSEAFVWIKELVSELGGSGDLVVPITYPPDDFPDSDLARGATFNLENISSLFAEYYAAANHILQYIVESESMASSVRLWPHHFDIATLISIPAAIDGEEKTVGVGLSPGDSSYAKPYWYVTPYPYPENTDDLPVLASDGIWHKEHWVGAVLTASQFGDPIESEERVKTFLISAIAACKKLLT</sequence>
<dbReference type="Proteomes" id="UP000249467">
    <property type="component" value="Unassembled WGS sequence"/>
</dbReference>
<accession>A0A2W4VZI0</accession>
<reference evidence="1 2" key="1">
    <citation type="submission" date="2018-04" db="EMBL/GenBank/DDBJ databases">
        <authorList>
            <person name="Go L.Y."/>
            <person name="Mitchell J.A."/>
        </authorList>
    </citation>
    <scope>NUCLEOTIDE SEQUENCE [LARGE SCALE GENOMIC DNA]</scope>
    <source>
        <strain evidence="1">ULC066bin1</strain>
    </source>
</reference>
<dbReference type="AlphaFoldDB" id="A0A2W4VZI0"/>
<dbReference type="EMBL" id="QBML01000038">
    <property type="protein sequence ID" value="PZO36657.1"/>
    <property type="molecule type" value="Genomic_DNA"/>
</dbReference>
<evidence type="ECO:0000313" key="2">
    <source>
        <dbReference type="Proteomes" id="UP000249467"/>
    </source>
</evidence>
<name>A0A2W4VZI0_9CYAN</name>